<dbReference type="EMBL" id="CM004482">
    <property type="protein sequence ID" value="OCT62347.1"/>
    <property type="molecule type" value="Genomic_DNA"/>
</dbReference>
<organism evidence="1 2">
    <name type="scientific">Xenopus laevis</name>
    <name type="common">African clawed frog</name>
    <dbReference type="NCBI Taxonomy" id="8355"/>
    <lineage>
        <taxon>Eukaryota</taxon>
        <taxon>Metazoa</taxon>
        <taxon>Chordata</taxon>
        <taxon>Craniata</taxon>
        <taxon>Vertebrata</taxon>
        <taxon>Euteleostomi</taxon>
        <taxon>Amphibia</taxon>
        <taxon>Batrachia</taxon>
        <taxon>Anura</taxon>
        <taxon>Pipoidea</taxon>
        <taxon>Pipidae</taxon>
        <taxon>Xenopodinae</taxon>
        <taxon>Xenopus</taxon>
        <taxon>Xenopus</taxon>
    </lineage>
</organism>
<dbReference type="Proteomes" id="UP000694892">
    <property type="component" value="Chromosome 9_10L"/>
</dbReference>
<dbReference type="AlphaFoldDB" id="A0A974BWX7"/>
<reference evidence="2" key="1">
    <citation type="journal article" date="2016" name="Nature">
        <title>Genome evolution in the allotetraploid frog Xenopus laevis.</title>
        <authorList>
            <person name="Session A.M."/>
            <person name="Uno Y."/>
            <person name="Kwon T."/>
            <person name="Chapman J.A."/>
            <person name="Toyoda A."/>
            <person name="Takahashi S."/>
            <person name="Fukui A."/>
            <person name="Hikosaka A."/>
            <person name="Suzuki A."/>
            <person name="Kondo M."/>
            <person name="van Heeringen S.J."/>
            <person name="Quigley I."/>
            <person name="Heinz S."/>
            <person name="Ogino H."/>
            <person name="Ochi H."/>
            <person name="Hellsten U."/>
            <person name="Lyons J.B."/>
            <person name="Simakov O."/>
            <person name="Putnam N."/>
            <person name="Stites J."/>
            <person name="Kuroki Y."/>
            <person name="Tanaka T."/>
            <person name="Michiue T."/>
            <person name="Watanabe M."/>
            <person name="Bogdanovic O."/>
            <person name="Lister R."/>
            <person name="Georgiou G."/>
            <person name="Paranjpe S.S."/>
            <person name="van Kruijsbergen I."/>
            <person name="Shu S."/>
            <person name="Carlson J."/>
            <person name="Kinoshita T."/>
            <person name="Ohta Y."/>
            <person name="Mawaribuchi S."/>
            <person name="Jenkins J."/>
            <person name="Grimwood J."/>
            <person name="Schmutz J."/>
            <person name="Mitros T."/>
            <person name="Mozaffari S.V."/>
            <person name="Suzuki Y."/>
            <person name="Haramoto Y."/>
            <person name="Yamamoto T.S."/>
            <person name="Takagi C."/>
            <person name="Heald R."/>
            <person name="Miller K."/>
            <person name="Haudenschild C."/>
            <person name="Kitzman J."/>
            <person name="Nakayama T."/>
            <person name="Izutsu Y."/>
            <person name="Robert J."/>
            <person name="Fortriede J."/>
            <person name="Burns K."/>
            <person name="Lotay V."/>
            <person name="Karimi K."/>
            <person name="Yasuoka Y."/>
            <person name="Dichmann D.S."/>
            <person name="Flajnik M.F."/>
            <person name="Houston D.W."/>
            <person name="Shendure J."/>
            <person name="DuPasquier L."/>
            <person name="Vize P.D."/>
            <person name="Zorn A.M."/>
            <person name="Ito M."/>
            <person name="Marcotte E.M."/>
            <person name="Wallingford J.B."/>
            <person name="Ito Y."/>
            <person name="Asashima M."/>
            <person name="Ueno N."/>
            <person name="Matsuda Y."/>
            <person name="Veenstra G.J."/>
            <person name="Fujiyama A."/>
            <person name="Harland R.M."/>
            <person name="Taira M."/>
            <person name="Rokhsar D.S."/>
        </authorList>
    </citation>
    <scope>NUCLEOTIDE SEQUENCE [LARGE SCALE GENOMIC DNA]</scope>
    <source>
        <strain evidence="2">J</strain>
    </source>
</reference>
<protein>
    <submittedName>
        <fullName evidence="1">Uncharacterized protein</fullName>
    </submittedName>
</protein>
<proteinExistence type="predicted"/>
<evidence type="ECO:0000313" key="1">
    <source>
        <dbReference type="EMBL" id="OCT62347.1"/>
    </source>
</evidence>
<evidence type="ECO:0000313" key="2">
    <source>
        <dbReference type="Proteomes" id="UP000694892"/>
    </source>
</evidence>
<accession>A0A974BWX7</accession>
<name>A0A974BWX7_XENLA</name>
<gene>
    <name evidence="1" type="ORF">XELAEV_18043427mg</name>
</gene>
<sequence>MMLRLMNMNQVVIEIGLTNLIYKSWQTFFNAPYSAGAELRLRGIQTHSYKMHGVMKAVNGRLDSSTKP</sequence>